<dbReference type="PROSITE" id="PS51318">
    <property type="entry name" value="TAT"/>
    <property type="match status" value="1"/>
</dbReference>
<name>A0ABT7VZV6_9BORD</name>
<comment type="caution">
    <text evidence="3">The sequence shown here is derived from an EMBL/GenBank/DDBJ whole genome shotgun (WGS) entry which is preliminary data.</text>
</comment>
<gene>
    <name evidence="3" type="ORF">QUC21_05520</name>
</gene>
<organism evidence="3 4">
    <name type="scientific">Bordetella petrii</name>
    <dbReference type="NCBI Taxonomy" id="94624"/>
    <lineage>
        <taxon>Bacteria</taxon>
        <taxon>Pseudomonadati</taxon>
        <taxon>Pseudomonadota</taxon>
        <taxon>Betaproteobacteria</taxon>
        <taxon>Burkholderiales</taxon>
        <taxon>Alcaligenaceae</taxon>
        <taxon>Bordetella</taxon>
    </lineage>
</organism>
<evidence type="ECO:0000256" key="1">
    <source>
        <dbReference type="ARBA" id="ARBA00006987"/>
    </source>
</evidence>
<sequence length="332" mass="34614">MLTKNSIVSRRGVLEALVACALAVTAMPALAADSYPSRPITMVVGFPPGGSNDIVARIIAPKLGDVLGVPVVVENKPGANATIGTEYVARAKPDGYTVTLGSVSPLLLSYYAYPNLPYDPYKDLAGITTVASTPELLAVNPAVPAKNLAELIALSKTQDITLASAGSGGLPHLAIELLKAESKGRVVHVPYKGASPGMADAVGGHVNGIIVDLPALHKLVLDGRLRPIAVTDTKRSPIMPDVPTTVEGGLPSVIAFNWFAIMGPSGMPMDIRQKLHAALVETMNDPDTQGKLEKLGIGPFTQESPAAFDAFMKQEGERWGKLITDAGVKAGS</sequence>
<dbReference type="InterPro" id="IPR006311">
    <property type="entry name" value="TAT_signal"/>
</dbReference>
<accession>A0ABT7VZV6</accession>
<dbReference type="SUPFAM" id="SSF53850">
    <property type="entry name" value="Periplasmic binding protein-like II"/>
    <property type="match status" value="1"/>
</dbReference>
<keyword evidence="2" id="KW-0732">Signal</keyword>
<reference evidence="3" key="1">
    <citation type="submission" date="2023-06" db="EMBL/GenBank/DDBJ databases">
        <title>full genome analysis of Phenantherene degrader P3.</title>
        <authorList>
            <person name="Akbar A."/>
            <person name="Rahmeh R."/>
            <person name="Kishk M."/>
        </authorList>
    </citation>
    <scope>NUCLEOTIDE SEQUENCE</scope>
    <source>
        <strain evidence="3">P3</strain>
    </source>
</reference>
<dbReference type="Pfam" id="PF03401">
    <property type="entry name" value="TctC"/>
    <property type="match status" value="1"/>
</dbReference>
<dbReference type="CDD" id="cd13578">
    <property type="entry name" value="PBP2_Bug27"/>
    <property type="match status" value="1"/>
</dbReference>
<dbReference type="EMBL" id="JAUDJE010000003">
    <property type="protein sequence ID" value="MDM9558479.1"/>
    <property type="molecule type" value="Genomic_DNA"/>
</dbReference>
<dbReference type="PIRSF" id="PIRSF017082">
    <property type="entry name" value="YflP"/>
    <property type="match status" value="1"/>
</dbReference>
<dbReference type="InterPro" id="IPR042100">
    <property type="entry name" value="Bug_dom1"/>
</dbReference>
<dbReference type="Gene3D" id="3.40.190.10">
    <property type="entry name" value="Periplasmic binding protein-like II"/>
    <property type="match status" value="1"/>
</dbReference>
<dbReference type="Gene3D" id="3.40.190.150">
    <property type="entry name" value="Bordetella uptake gene, domain 1"/>
    <property type="match status" value="1"/>
</dbReference>
<evidence type="ECO:0000256" key="2">
    <source>
        <dbReference type="SAM" id="SignalP"/>
    </source>
</evidence>
<dbReference type="PANTHER" id="PTHR42928:SF5">
    <property type="entry name" value="BLR1237 PROTEIN"/>
    <property type="match status" value="1"/>
</dbReference>
<evidence type="ECO:0000313" key="3">
    <source>
        <dbReference type="EMBL" id="MDM9558479.1"/>
    </source>
</evidence>
<protein>
    <submittedName>
        <fullName evidence="3">Tripartite tricarboxylate transporter substrate binding protein</fullName>
    </submittedName>
</protein>
<evidence type="ECO:0000313" key="4">
    <source>
        <dbReference type="Proteomes" id="UP001175604"/>
    </source>
</evidence>
<comment type="similarity">
    <text evidence="1">Belongs to the UPF0065 (bug) family.</text>
</comment>
<dbReference type="InterPro" id="IPR005064">
    <property type="entry name" value="BUG"/>
</dbReference>
<feature type="signal peptide" evidence="2">
    <location>
        <begin position="1"/>
        <end position="31"/>
    </location>
</feature>
<dbReference type="PANTHER" id="PTHR42928">
    <property type="entry name" value="TRICARBOXYLATE-BINDING PROTEIN"/>
    <property type="match status" value="1"/>
</dbReference>
<proteinExistence type="inferred from homology"/>
<feature type="chain" id="PRO_5047138442" evidence="2">
    <location>
        <begin position="32"/>
        <end position="332"/>
    </location>
</feature>
<dbReference type="Proteomes" id="UP001175604">
    <property type="component" value="Unassembled WGS sequence"/>
</dbReference>
<dbReference type="RefSeq" id="WP_289784577.1">
    <property type="nucleotide sequence ID" value="NZ_JAUDJE010000003.1"/>
</dbReference>
<keyword evidence="4" id="KW-1185">Reference proteome</keyword>